<dbReference type="EMBL" id="CANUEZ050000208">
    <property type="protein sequence ID" value="CAM0512287.1"/>
    <property type="molecule type" value="Genomic_DNA"/>
</dbReference>
<proteinExistence type="predicted"/>
<evidence type="ECO:0000313" key="3">
    <source>
        <dbReference type="EMBL" id="CAM0512287.1"/>
    </source>
</evidence>
<dbReference type="EMBL" id="CANUEZ050000208">
    <property type="protein sequence ID" value="CAM0512285.1"/>
    <property type="molecule type" value="Genomic_DNA"/>
</dbReference>
<gene>
    <name evidence="2" type="ORF">FHB240107_LOCUS6642</name>
    <name evidence="3" type="ORF">FHB240107_LOCUS6644</name>
</gene>
<dbReference type="AlphaFoldDB" id="A0ABC9HHS5"/>
<organism evidence="2 4">
    <name type="scientific">Fasciola hepatica</name>
    <name type="common">Liver fluke</name>
    <dbReference type="NCBI Taxonomy" id="6192"/>
    <lineage>
        <taxon>Eukaryota</taxon>
        <taxon>Metazoa</taxon>
        <taxon>Spiralia</taxon>
        <taxon>Lophotrochozoa</taxon>
        <taxon>Platyhelminthes</taxon>
        <taxon>Trematoda</taxon>
        <taxon>Digenea</taxon>
        <taxon>Plagiorchiida</taxon>
        <taxon>Echinostomata</taxon>
        <taxon>Echinostomatoidea</taxon>
        <taxon>Fasciolidae</taxon>
        <taxon>Fasciola</taxon>
    </lineage>
</organism>
<evidence type="ECO:0000313" key="2">
    <source>
        <dbReference type="EMBL" id="CAM0512285.1"/>
    </source>
</evidence>
<comment type="caution">
    <text evidence="2">The sequence shown here is derived from an EMBL/GenBank/DDBJ whole genome shotgun (WGS) entry which is preliminary data.</text>
</comment>
<accession>A0ABC9HHS5</accession>
<name>A0ABC9HHS5_FASHE</name>
<protein>
    <submittedName>
        <fullName evidence="2">Uncharacterized protein</fullName>
    </submittedName>
</protein>
<sequence length="112" mass="12795">MPVFNRSHIIEPEDPRQVQPPLSHAFDEVSCPGSRVSFKSKASSSLNSAKNVLLLAQLTEKQLIEEIRLENEHRLLKARNEVQMARMNFELLEQDEVCDPVRADVVNQSEKI</sequence>
<reference evidence="2 4" key="1">
    <citation type="submission" date="2024-08" db="EMBL/GenBank/DDBJ databases">
        <authorList>
            <person name="Paterson S."/>
        </authorList>
    </citation>
    <scope>NUCLEOTIDE SEQUENCE [LARGE SCALE GENOMIC DNA]</scope>
</reference>
<dbReference type="Proteomes" id="UP001189180">
    <property type="component" value="Unassembled WGS sequence"/>
</dbReference>
<evidence type="ECO:0000256" key="1">
    <source>
        <dbReference type="SAM" id="MobiDB-lite"/>
    </source>
</evidence>
<evidence type="ECO:0000313" key="4">
    <source>
        <dbReference type="Proteomes" id="UP001189180"/>
    </source>
</evidence>
<feature type="region of interest" description="Disordered" evidence="1">
    <location>
        <begin position="1"/>
        <end position="21"/>
    </location>
</feature>
<keyword evidence="4" id="KW-1185">Reference proteome</keyword>